<protein>
    <submittedName>
        <fullName evidence="1">Uncharacterized protein</fullName>
    </submittedName>
</protein>
<evidence type="ECO:0000313" key="2">
    <source>
        <dbReference type="Proteomes" id="UP000004510"/>
    </source>
</evidence>
<organism evidence="1 2">
    <name type="scientific">Achromobacter piechaudii ATCC 43553</name>
    <dbReference type="NCBI Taxonomy" id="742159"/>
    <lineage>
        <taxon>Bacteria</taxon>
        <taxon>Pseudomonadati</taxon>
        <taxon>Pseudomonadota</taxon>
        <taxon>Betaproteobacteria</taxon>
        <taxon>Burkholderiales</taxon>
        <taxon>Alcaligenaceae</taxon>
        <taxon>Achromobacter</taxon>
    </lineage>
</organism>
<name>D4XEV1_9BURK</name>
<comment type="caution">
    <text evidence="1">The sequence shown here is derived from an EMBL/GenBank/DDBJ whole genome shotgun (WGS) entry which is preliminary data.</text>
</comment>
<accession>D4XEV1</accession>
<evidence type="ECO:0000313" key="1">
    <source>
        <dbReference type="EMBL" id="EFF74628.1"/>
    </source>
</evidence>
<dbReference type="AlphaFoldDB" id="D4XEV1"/>
<dbReference type="Gene3D" id="3.40.50.150">
    <property type="entry name" value="Vaccinia Virus protein VP39"/>
    <property type="match status" value="1"/>
</dbReference>
<dbReference type="eggNOG" id="COG0827">
    <property type="taxonomic scope" value="Bacteria"/>
</dbReference>
<dbReference type="EMBL" id="ADMS01000094">
    <property type="protein sequence ID" value="EFF74628.1"/>
    <property type="molecule type" value="Genomic_DNA"/>
</dbReference>
<dbReference type="InterPro" id="IPR029063">
    <property type="entry name" value="SAM-dependent_MTases_sf"/>
</dbReference>
<sequence>MVLLEPFAGANNIVCMIQDLGYNNQWSCFDIQPAGEELNASGVLVQQRDSLQNYPLGYQVAITNPPYLAKNSATRRGLPFSGDKYDDLYKVSLDTMLQHTPYVAAIIPESFLTQGLFHSRLHAVISLTCKMFEDTEVPVCLALFVPSEEKSDPADFQIFAENRLLGTYSDLKKHIETFVGLGIPWRFNDPHGLIGLHAVDSQSGPSIRFVLGAEIPPSNVKESSRSITRIGGDIPPRQVVKIIAEANCLLTTRREKTKDTFMTAFKGLRKDGRYRRRLDFSQAREILNLAARNVGTM</sequence>
<proteinExistence type="predicted"/>
<reference evidence="2" key="1">
    <citation type="submission" date="2010-03" db="EMBL/GenBank/DDBJ databases">
        <title>Complete sequence of Mobiluncus curtisii ATCC 43063.</title>
        <authorList>
            <person name="Muzny D."/>
            <person name="Qin X."/>
            <person name="Deng J."/>
            <person name="Jiang H."/>
            <person name="Liu Y."/>
            <person name="Qu J."/>
            <person name="Song X.-Z."/>
            <person name="Zhang L."/>
            <person name="Thornton R."/>
            <person name="Coyle M."/>
            <person name="Francisco L."/>
            <person name="Jackson L."/>
            <person name="Javaid M."/>
            <person name="Korchina V."/>
            <person name="Kovar C."/>
            <person name="Mata R."/>
            <person name="Mathew T."/>
            <person name="Ngo R."/>
            <person name="Nguyen L."/>
            <person name="Nguyen N."/>
            <person name="Okwuonu G."/>
            <person name="Ongeri F."/>
            <person name="Pham C."/>
            <person name="Simmons D."/>
            <person name="Wilczek-Boney K."/>
            <person name="Hale W."/>
            <person name="Jakkamsetti A."/>
            <person name="Pham P."/>
            <person name="Ruth R."/>
            <person name="San Lucas F."/>
            <person name="Warren J."/>
            <person name="Zhang J."/>
            <person name="Zhao Z."/>
            <person name="Zhou C."/>
            <person name="Zhu D."/>
            <person name="Lee S."/>
            <person name="Bess C."/>
            <person name="Blankenburg K."/>
            <person name="Forbes L."/>
            <person name="Fu Q."/>
            <person name="Gubbala S."/>
            <person name="Hirani K."/>
            <person name="Jayaseelan J.C."/>
            <person name="Lara F."/>
            <person name="Munidasa M."/>
            <person name="Palculict T."/>
            <person name="Patil S."/>
            <person name="Pu L.-L."/>
            <person name="Saada N."/>
            <person name="Tang L."/>
            <person name="Weissenberger G."/>
            <person name="Zhu Y."/>
            <person name="Hemphill L."/>
            <person name="Shang Y."/>
            <person name="Youmans B."/>
            <person name="Ayvaz T."/>
            <person name="Ross M."/>
            <person name="Santibanez J."/>
            <person name="Aqrawi P."/>
            <person name="Gross S."/>
            <person name="Joshi V."/>
            <person name="Fowler G."/>
            <person name="Nazareth L."/>
            <person name="Reid J."/>
            <person name="Worley K."/>
            <person name="Petrosino J."/>
            <person name="Highlander S."/>
            <person name="Gibbs R."/>
            <person name="Gibbs R."/>
        </authorList>
    </citation>
    <scope>NUCLEOTIDE SEQUENCE [LARGE SCALE GENOMIC DNA]</scope>
    <source>
        <strain evidence="2">ATCC 43553</strain>
    </source>
</reference>
<dbReference type="Proteomes" id="UP000004510">
    <property type="component" value="Unassembled WGS sequence"/>
</dbReference>
<dbReference type="HOGENOM" id="CLU_808617_0_0_4"/>
<gene>
    <name evidence="1" type="ORF">HMPREF0004_3998</name>
</gene>
<dbReference type="SUPFAM" id="SSF53335">
    <property type="entry name" value="S-adenosyl-L-methionine-dependent methyltransferases"/>
    <property type="match status" value="1"/>
</dbReference>